<name>A0ABX0FL31_9BURK</name>
<feature type="compositionally biased region" description="Low complexity" evidence="1">
    <location>
        <begin position="35"/>
        <end position="47"/>
    </location>
</feature>
<comment type="caution">
    <text evidence="2">The sequence shown here is derived from an EMBL/GenBank/DDBJ whole genome shotgun (WGS) entry which is preliminary data.</text>
</comment>
<gene>
    <name evidence="2" type="ORF">GW587_13335</name>
</gene>
<accession>A0ABX0FL31</accession>
<reference evidence="3" key="1">
    <citation type="submission" date="2023-07" db="EMBL/GenBank/DDBJ databases">
        <title>Duganella aceri sp. nov., isolated from tree sap.</title>
        <authorList>
            <person name="Kim I.S."/>
        </authorList>
    </citation>
    <scope>NUCLEOTIDE SEQUENCE [LARGE SCALE GENOMIC DNA]</scope>
    <source>
        <strain evidence="3">SAP-35</strain>
    </source>
</reference>
<proteinExistence type="predicted"/>
<dbReference type="RefSeq" id="WP_166103508.1">
    <property type="nucleotide sequence ID" value="NZ_JAADJT010000005.1"/>
</dbReference>
<sequence length="121" mass="12726">MNIQPTAAPAPLPGSAEPKALTRPAATGVKTTSVADTAADQAKADAAVHPGDLKNSVDAINRFLKPNSEVHFSIDDSSGRSVITVIDTESKKVLRQFPTQQALEIGKDLRGLKGLLVDNKI</sequence>
<organism evidence="2 3">
    <name type="scientific">Duganella aceris</name>
    <dbReference type="NCBI Taxonomy" id="2703883"/>
    <lineage>
        <taxon>Bacteria</taxon>
        <taxon>Pseudomonadati</taxon>
        <taxon>Pseudomonadota</taxon>
        <taxon>Betaproteobacteria</taxon>
        <taxon>Burkholderiales</taxon>
        <taxon>Oxalobacteraceae</taxon>
        <taxon>Telluria group</taxon>
        <taxon>Duganella</taxon>
    </lineage>
</organism>
<feature type="region of interest" description="Disordered" evidence="1">
    <location>
        <begin position="1"/>
        <end position="47"/>
    </location>
</feature>
<dbReference type="Proteomes" id="UP000666369">
    <property type="component" value="Unassembled WGS sequence"/>
</dbReference>
<evidence type="ECO:0000256" key="1">
    <source>
        <dbReference type="SAM" id="MobiDB-lite"/>
    </source>
</evidence>
<dbReference type="EMBL" id="JAADJT010000005">
    <property type="protein sequence ID" value="NGZ85235.1"/>
    <property type="molecule type" value="Genomic_DNA"/>
</dbReference>
<protein>
    <submittedName>
        <fullName evidence="2">Flagellar protein FlaG</fullName>
    </submittedName>
</protein>
<dbReference type="SUPFAM" id="SSF160214">
    <property type="entry name" value="FlaG-like"/>
    <property type="match status" value="1"/>
</dbReference>
<dbReference type="InterPro" id="IPR035924">
    <property type="entry name" value="FlaG-like_sf"/>
</dbReference>
<evidence type="ECO:0000313" key="3">
    <source>
        <dbReference type="Proteomes" id="UP000666369"/>
    </source>
</evidence>
<dbReference type="Gene3D" id="3.30.160.170">
    <property type="entry name" value="FlaG-like"/>
    <property type="match status" value="1"/>
</dbReference>
<keyword evidence="2" id="KW-0966">Cell projection</keyword>
<keyword evidence="3" id="KW-1185">Reference proteome</keyword>
<keyword evidence="2" id="KW-0969">Cilium</keyword>
<dbReference type="InterPro" id="IPR005186">
    <property type="entry name" value="FlaG"/>
</dbReference>
<dbReference type="PANTHER" id="PTHR37166">
    <property type="entry name" value="PROTEIN FLAG"/>
    <property type="match status" value="1"/>
</dbReference>
<dbReference type="PANTHER" id="PTHR37166:SF1">
    <property type="entry name" value="PROTEIN FLAG"/>
    <property type="match status" value="1"/>
</dbReference>
<keyword evidence="2" id="KW-0282">Flagellum</keyword>
<dbReference type="Pfam" id="PF03646">
    <property type="entry name" value="FlaG"/>
    <property type="match status" value="1"/>
</dbReference>
<evidence type="ECO:0000313" key="2">
    <source>
        <dbReference type="EMBL" id="NGZ85235.1"/>
    </source>
</evidence>